<dbReference type="Pfam" id="PF14348">
    <property type="entry name" value="DtrJ-like"/>
    <property type="match status" value="1"/>
</dbReference>
<dbReference type="NCBIfam" id="TIGR03747">
    <property type="entry name" value="conj_TIGR03747"/>
    <property type="match status" value="1"/>
</dbReference>
<protein>
    <submittedName>
        <fullName evidence="2">Membrane protein</fullName>
    </submittedName>
</protein>
<feature type="transmembrane region" description="Helical" evidence="1">
    <location>
        <begin position="151"/>
        <end position="178"/>
    </location>
</feature>
<proteinExistence type="predicted"/>
<keyword evidence="1" id="KW-0472">Membrane</keyword>
<name>A0A2X2C1H5_PSELU</name>
<dbReference type="Proteomes" id="UP000250443">
    <property type="component" value="Unassembled WGS sequence"/>
</dbReference>
<accession>A0A2X2C1H5</accession>
<organism evidence="2 3">
    <name type="scientific">Pseudomonas luteola</name>
    <dbReference type="NCBI Taxonomy" id="47886"/>
    <lineage>
        <taxon>Bacteria</taxon>
        <taxon>Pseudomonadati</taxon>
        <taxon>Pseudomonadota</taxon>
        <taxon>Gammaproteobacteria</taxon>
        <taxon>Pseudomonadales</taxon>
        <taxon>Pseudomonadaceae</taxon>
        <taxon>Pseudomonas</taxon>
    </lineage>
</organism>
<evidence type="ECO:0000313" key="3">
    <source>
        <dbReference type="Proteomes" id="UP000250443"/>
    </source>
</evidence>
<keyword evidence="1" id="KW-1133">Transmembrane helix</keyword>
<feature type="transmembrane region" description="Helical" evidence="1">
    <location>
        <begin position="29"/>
        <end position="52"/>
    </location>
</feature>
<evidence type="ECO:0000256" key="1">
    <source>
        <dbReference type="SAM" id="Phobius"/>
    </source>
</evidence>
<dbReference type="RefSeq" id="WP_112297580.1">
    <property type="nucleotide sequence ID" value="NZ_UAUF01000007.1"/>
</dbReference>
<evidence type="ECO:0000313" key="2">
    <source>
        <dbReference type="EMBL" id="SPZ02562.1"/>
    </source>
</evidence>
<sequence>MADVATTAQREQVREQGLIGKTMMLPFHFLGVMFGSLMAGILIEWVGLYFFWPEAGWHHAQSMLHYELGWLSSNFTNSVIIQEPGRTATWLVSQVYDFGFVKTGITQWINEQSTQAHTQSVHDSGFKQAIGSAMVYVEDYGLATVYTVLTFLVRLVILVLTVPLFLMAVSVGFIDGLVRRDLRRFGAGLESGFVYHRAKATITPLAVIPWIAYLSLPISISPIFVLLPCAALLGIAVSITAGSFKKYL</sequence>
<feature type="transmembrane region" description="Helical" evidence="1">
    <location>
        <begin position="222"/>
        <end position="244"/>
    </location>
</feature>
<reference evidence="2 3" key="1">
    <citation type="submission" date="2018-06" db="EMBL/GenBank/DDBJ databases">
        <authorList>
            <consortium name="Pathogen Informatics"/>
            <person name="Doyle S."/>
        </authorList>
    </citation>
    <scope>NUCLEOTIDE SEQUENCE [LARGE SCALE GENOMIC DNA]</scope>
    <source>
        <strain evidence="2 3">NCTC11842</strain>
    </source>
</reference>
<gene>
    <name evidence="2" type="ORF">NCTC11842_00684</name>
</gene>
<feature type="transmembrane region" description="Helical" evidence="1">
    <location>
        <begin position="198"/>
        <end position="216"/>
    </location>
</feature>
<dbReference type="EMBL" id="UAUF01000007">
    <property type="protein sequence ID" value="SPZ02562.1"/>
    <property type="molecule type" value="Genomic_DNA"/>
</dbReference>
<keyword evidence="1" id="KW-0812">Transmembrane</keyword>
<dbReference type="InterPro" id="IPR022266">
    <property type="entry name" value="DtrJ-like"/>
</dbReference>
<dbReference type="AlphaFoldDB" id="A0A2X2C1H5"/>